<dbReference type="InterPro" id="IPR036388">
    <property type="entry name" value="WH-like_DNA-bd_sf"/>
</dbReference>
<protein>
    <submittedName>
        <fullName evidence="2">Transcriptional regulator</fullName>
    </submittedName>
</protein>
<gene>
    <name evidence="2" type="ORF">GCM10011322_01190</name>
</gene>
<dbReference type="SMART" id="SM00421">
    <property type="entry name" value="HTH_LUXR"/>
    <property type="match status" value="1"/>
</dbReference>
<dbReference type="InterPro" id="IPR016032">
    <property type="entry name" value="Sig_transdc_resp-reg_C-effctor"/>
</dbReference>
<dbReference type="SUPFAM" id="SSF46894">
    <property type="entry name" value="C-terminal effector domain of the bipartite response regulators"/>
    <property type="match status" value="1"/>
</dbReference>
<proteinExistence type="predicted"/>
<dbReference type="GO" id="GO:0006355">
    <property type="term" value="P:regulation of DNA-templated transcription"/>
    <property type="evidence" value="ECO:0007669"/>
    <property type="project" value="InterPro"/>
</dbReference>
<evidence type="ECO:0000259" key="1">
    <source>
        <dbReference type="SMART" id="SM00421"/>
    </source>
</evidence>
<sequence length="353" mass="37700">MLATSVADPRTWPATLDRLSRMAGSEGAILLPMGVAPGDVPFSPGLADLARVFFEEGWCLRDLRARGAPLTRLGQVVSDENVATEDEIARSDYYNDFVRANGFGWFCAVGFRAGASWWGLSFQRTMGQGRFEEADKRAVGALRAQMTQAATLSELVGRRALAGTLDGLALIGKAVFALDFRGVVVARNEAADALLGRDLLVRGRRLQPADERARVQLDEAIAGAARRPLDLGTGAPILLRDASGLPALALRLASVPPSLAQPFLGARLLCLATPVDAPRASTSAGGLADAFGLTPAEARLCTLLGHHRDLRETASRAGISYETARNHLKRVYAKTGTGRQADLLELMTRLTDV</sequence>
<dbReference type="GO" id="GO:0003677">
    <property type="term" value="F:DNA binding"/>
    <property type="evidence" value="ECO:0007669"/>
    <property type="project" value="InterPro"/>
</dbReference>
<keyword evidence="3" id="KW-1185">Reference proteome</keyword>
<comment type="caution">
    <text evidence="2">The sequence shown here is derived from an EMBL/GenBank/DDBJ whole genome shotgun (WGS) entry which is preliminary data.</text>
</comment>
<reference evidence="2 3" key="1">
    <citation type="journal article" date="2014" name="Int. J. Syst. Evol. Microbiol.">
        <title>Complete genome sequence of Corynebacterium casei LMG S-19264T (=DSM 44701T), isolated from a smear-ripened cheese.</title>
        <authorList>
            <consortium name="US DOE Joint Genome Institute (JGI-PGF)"/>
            <person name="Walter F."/>
            <person name="Albersmeier A."/>
            <person name="Kalinowski J."/>
            <person name="Ruckert C."/>
        </authorList>
    </citation>
    <scope>NUCLEOTIDE SEQUENCE [LARGE SCALE GENOMIC DNA]</scope>
    <source>
        <strain evidence="2 3">CGMCC 1.9161</strain>
    </source>
</reference>
<organism evidence="2 3">
    <name type="scientific">Salinarimonas ramus</name>
    <dbReference type="NCBI Taxonomy" id="690164"/>
    <lineage>
        <taxon>Bacteria</taxon>
        <taxon>Pseudomonadati</taxon>
        <taxon>Pseudomonadota</taxon>
        <taxon>Alphaproteobacteria</taxon>
        <taxon>Hyphomicrobiales</taxon>
        <taxon>Salinarimonadaceae</taxon>
        <taxon>Salinarimonas</taxon>
    </lineage>
</organism>
<dbReference type="Gene3D" id="1.10.10.10">
    <property type="entry name" value="Winged helix-like DNA-binding domain superfamily/Winged helix DNA-binding domain"/>
    <property type="match status" value="1"/>
</dbReference>
<accession>A0A917Q3F1</accession>
<dbReference type="EMBL" id="BMMF01000001">
    <property type="protein sequence ID" value="GGK18224.1"/>
    <property type="molecule type" value="Genomic_DNA"/>
</dbReference>
<dbReference type="Proteomes" id="UP000600449">
    <property type="component" value="Unassembled WGS sequence"/>
</dbReference>
<dbReference type="AlphaFoldDB" id="A0A917Q3F1"/>
<evidence type="ECO:0000313" key="2">
    <source>
        <dbReference type="EMBL" id="GGK18224.1"/>
    </source>
</evidence>
<evidence type="ECO:0000313" key="3">
    <source>
        <dbReference type="Proteomes" id="UP000600449"/>
    </source>
</evidence>
<dbReference type="InterPro" id="IPR000792">
    <property type="entry name" value="Tscrpt_reg_LuxR_C"/>
</dbReference>
<feature type="domain" description="HTH luxR-type" evidence="1">
    <location>
        <begin position="290"/>
        <end position="347"/>
    </location>
</feature>
<name>A0A917Q3F1_9HYPH</name>